<proteinExistence type="predicted"/>
<dbReference type="Proteomes" id="UP000008229">
    <property type="component" value="Chromosome"/>
</dbReference>
<dbReference type="HOGENOM" id="CLU_000604_1_2_11"/>
<feature type="domain" description="ABC transporter" evidence="3">
    <location>
        <begin position="6"/>
        <end position="248"/>
    </location>
</feature>
<name>D3EZ15_CONWI</name>
<dbReference type="eggNOG" id="COG1129">
    <property type="taxonomic scope" value="Bacteria"/>
</dbReference>
<evidence type="ECO:0000256" key="2">
    <source>
        <dbReference type="ARBA" id="ARBA00022840"/>
    </source>
</evidence>
<reference evidence="5" key="2">
    <citation type="submission" date="2010-01" db="EMBL/GenBank/DDBJ databases">
        <title>The complete genome of Conexibacter woesei DSM 14684.</title>
        <authorList>
            <consortium name="US DOE Joint Genome Institute (JGI-PGF)"/>
            <person name="Lucas S."/>
            <person name="Copeland A."/>
            <person name="Lapidus A."/>
            <person name="Glavina del Rio T."/>
            <person name="Dalin E."/>
            <person name="Tice H."/>
            <person name="Bruce D."/>
            <person name="Goodwin L."/>
            <person name="Pitluck S."/>
            <person name="Kyrpides N."/>
            <person name="Mavromatis K."/>
            <person name="Ivanova N."/>
            <person name="Mikhailova N."/>
            <person name="Chertkov O."/>
            <person name="Brettin T."/>
            <person name="Detter J.C."/>
            <person name="Han C."/>
            <person name="Larimer F."/>
            <person name="Land M."/>
            <person name="Hauser L."/>
            <person name="Markowitz V."/>
            <person name="Cheng J.-F."/>
            <person name="Hugenholtz P."/>
            <person name="Woyke T."/>
            <person name="Wu D."/>
            <person name="Pukall R."/>
            <person name="Steenblock K."/>
            <person name="Schneider S."/>
            <person name="Klenk H.-P."/>
            <person name="Eisen J.A."/>
        </authorList>
    </citation>
    <scope>NUCLEOTIDE SEQUENCE [LARGE SCALE GENOMIC DNA]</scope>
    <source>
        <strain evidence="5">DSM 14684 / CIP 108061 / JCM 11494 / NBRC 100937 / ID131577</strain>
    </source>
</reference>
<evidence type="ECO:0000259" key="3">
    <source>
        <dbReference type="PROSITE" id="PS50893"/>
    </source>
</evidence>
<gene>
    <name evidence="4" type="ordered locus">Cwoe_1461</name>
</gene>
<dbReference type="EMBL" id="CP001854">
    <property type="protein sequence ID" value="ADB49889.1"/>
    <property type="molecule type" value="Genomic_DNA"/>
</dbReference>
<dbReference type="PROSITE" id="PS50893">
    <property type="entry name" value="ABC_TRANSPORTER_2"/>
    <property type="match status" value="1"/>
</dbReference>
<accession>D3EZ15</accession>
<dbReference type="RefSeq" id="WP_012932940.1">
    <property type="nucleotide sequence ID" value="NC_013739.1"/>
</dbReference>
<keyword evidence="2" id="KW-0067">ATP-binding</keyword>
<dbReference type="GO" id="GO:0016887">
    <property type="term" value="F:ATP hydrolysis activity"/>
    <property type="evidence" value="ECO:0007669"/>
    <property type="project" value="InterPro"/>
</dbReference>
<dbReference type="PANTHER" id="PTHR43790:SF8">
    <property type="entry name" value="SUGAR ABC TRANSPORTER ATP-BINDING PROTEIN"/>
    <property type="match status" value="1"/>
</dbReference>
<dbReference type="SMART" id="SM00382">
    <property type="entry name" value="AAA"/>
    <property type="match status" value="1"/>
</dbReference>
<keyword evidence="5" id="KW-1185">Reference proteome</keyword>
<sequence length="250" mass="27190">MSAPALEIREAYKSFGAVQALNGASLSVEAGEVVALLGDNGAGKSTLIKAMTGVHRLDEGEVLVGGEPVTLRSPADSRRLGIETVYQDLAVFDNLDARANFFVGRERTAPGWLGRLGFLRERAMTREWQEHVDDLQVVIPDPEQPLGVMSGGQRQAIAVARSAAFANRVLILDEPTAALGVRESRQVLDLVKRLPRRGIAVVLISHNLEHVMEVAHRAIVLRRGRNVGEERPTAENHERIVSLIVGAQYG</sequence>
<dbReference type="InterPro" id="IPR027417">
    <property type="entry name" value="P-loop_NTPase"/>
</dbReference>
<dbReference type="PANTHER" id="PTHR43790">
    <property type="entry name" value="CARBOHYDRATE TRANSPORT ATP-BINDING PROTEIN MG119-RELATED"/>
    <property type="match status" value="1"/>
</dbReference>
<dbReference type="InterPro" id="IPR050107">
    <property type="entry name" value="ABC_carbohydrate_import_ATPase"/>
</dbReference>
<dbReference type="SUPFAM" id="SSF52540">
    <property type="entry name" value="P-loop containing nucleoside triphosphate hydrolases"/>
    <property type="match status" value="1"/>
</dbReference>
<dbReference type="InterPro" id="IPR003439">
    <property type="entry name" value="ABC_transporter-like_ATP-bd"/>
</dbReference>
<keyword evidence="1" id="KW-0547">Nucleotide-binding</keyword>
<organism evidence="4 5">
    <name type="scientific">Conexibacter woesei (strain DSM 14684 / CCUG 47730 / CIP 108061 / JCM 11494 / NBRC 100937 / ID131577)</name>
    <dbReference type="NCBI Taxonomy" id="469383"/>
    <lineage>
        <taxon>Bacteria</taxon>
        <taxon>Bacillati</taxon>
        <taxon>Actinomycetota</taxon>
        <taxon>Thermoleophilia</taxon>
        <taxon>Solirubrobacterales</taxon>
        <taxon>Conexibacteraceae</taxon>
        <taxon>Conexibacter</taxon>
    </lineage>
</organism>
<evidence type="ECO:0000313" key="5">
    <source>
        <dbReference type="Proteomes" id="UP000008229"/>
    </source>
</evidence>
<dbReference type="InterPro" id="IPR017871">
    <property type="entry name" value="ABC_transporter-like_CS"/>
</dbReference>
<evidence type="ECO:0000313" key="4">
    <source>
        <dbReference type="EMBL" id="ADB49889.1"/>
    </source>
</evidence>
<evidence type="ECO:0000256" key="1">
    <source>
        <dbReference type="ARBA" id="ARBA00022741"/>
    </source>
</evidence>
<dbReference type="CDD" id="cd03216">
    <property type="entry name" value="ABC_Carb_Monos_I"/>
    <property type="match status" value="1"/>
</dbReference>
<reference evidence="4 5" key="1">
    <citation type="journal article" date="2010" name="Stand. Genomic Sci.">
        <title>Complete genome sequence of Conexibacter woesei type strain (ID131577).</title>
        <authorList>
            <person name="Pukall R."/>
            <person name="Lapidus A."/>
            <person name="Glavina Del Rio T."/>
            <person name="Copeland A."/>
            <person name="Tice H."/>
            <person name="Cheng J.-F."/>
            <person name="Lucas S."/>
            <person name="Chen F."/>
            <person name="Nolan M."/>
            <person name="Bruce D."/>
            <person name="Goodwin L."/>
            <person name="Pitluck S."/>
            <person name="Mavromatis K."/>
            <person name="Ivanova N."/>
            <person name="Ovchinnikova G."/>
            <person name="Pati A."/>
            <person name="Chen A."/>
            <person name="Palaniappan K."/>
            <person name="Land M."/>
            <person name="Hauser L."/>
            <person name="Chang Y.-J."/>
            <person name="Jeffries C.D."/>
            <person name="Chain P."/>
            <person name="Meincke L."/>
            <person name="Sims D."/>
            <person name="Brettin T."/>
            <person name="Detter J.C."/>
            <person name="Rohde M."/>
            <person name="Goeker M."/>
            <person name="Bristow J."/>
            <person name="Eisen J.A."/>
            <person name="Markowitz V."/>
            <person name="Kyrpides N.C."/>
            <person name="Klenk H.-P."/>
            <person name="Hugenholtz P."/>
        </authorList>
    </citation>
    <scope>NUCLEOTIDE SEQUENCE [LARGE SCALE GENOMIC DNA]</scope>
    <source>
        <strain evidence="5">DSM 14684 / CIP 108061 / JCM 11494 / NBRC 100937 / ID131577</strain>
    </source>
</reference>
<dbReference type="KEGG" id="cwo:Cwoe_1461"/>
<dbReference type="PROSITE" id="PS00211">
    <property type="entry name" value="ABC_TRANSPORTER_1"/>
    <property type="match status" value="1"/>
</dbReference>
<dbReference type="Gene3D" id="3.40.50.300">
    <property type="entry name" value="P-loop containing nucleotide triphosphate hydrolases"/>
    <property type="match status" value="1"/>
</dbReference>
<dbReference type="STRING" id="469383.Cwoe_1461"/>
<protein>
    <submittedName>
        <fullName evidence="4">ABC transporter related protein</fullName>
    </submittedName>
</protein>
<dbReference type="GO" id="GO:0005524">
    <property type="term" value="F:ATP binding"/>
    <property type="evidence" value="ECO:0007669"/>
    <property type="project" value="UniProtKB-KW"/>
</dbReference>
<dbReference type="InterPro" id="IPR003593">
    <property type="entry name" value="AAA+_ATPase"/>
</dbReference>
<dbReference type="OrthoDB" id="7875923at2"/>
<dbReference type="Pfam" id="PF00005">
    <property type="entry name" value="ABC_tran"/>
    <property type="match status" value="1"/>
</dbReference>
<dbReference type="AlphaFoldDB" id="D3EZ15"/>